<evidence type="ECO:0000256" key="2">
    <source>
        <dbReference type="SAM" id="Phobius"/>
    </source>
</evidence>
<organism evidence="3 4">
    <name type="scientific">Lederbergia citri</name>
    <dbReference type="NCBI Taxonomy" id="2833580"/>
    <lineage>
        <taxon>Bacteria</taxon>
        <taxon>Bacillati</taxon>
        <taxon>Bacillota</taxon>
        <taxon>Bacilli</taxon>
        <taxon>Bacillales</taxon>
        <taxon>Bacillaceae</taxon>
        <taxon>Lederbergia</taxon>
    </lineage>
</organism>
<dbReference type="RefSeq" id="WP_213123708.1">
    <property type="nucleotide sequence ID" value="NZ_JAGYPG010000001.1"/>
</dbReference>
<feature type="region of interest" description="Disordered" evidence="1">
    <location>
        <begin position="78"/>
        <end position="101"/>
    </location>
</feature>
<comment type="caution">
    <text evidence="3">The sequence shown here is derived from an EMBL/GenBank/DDBJ whole genome shotgun (WGS) entry which is preliminary data.</text>
</comment>
<sequence>MRHSDREDDKIIKLIKQLPSVEDKRPMDEIYRNIKLGMNKKERKPIFIPVLTSVAGLLIFLLAFPFIFQTAPTDYLSSRSKESADSGGMANQAAESRKLEKDINQDNQEITMYSEETTDKISTLNTAVYEKDALENEVYTYGVVTKDAIVIPITLLKPGKSNGDWISQYRSESKVFDAREYGFQDFSPLMDAIDIDKETGEAKVKISPENRPFFEANEMLLKDMLQFLLQPQDVNMVKFVNGNEDPVELSHFGVLQDQTIEKNLKRGYFLYRIDENSQYLIPGNGDSKTLEEALEYMKTKPDDIHHSVIPDAVSPEVAKEDASDVTIKFDKTIALDQGDQLKNMQLIEGILLTAKEFGKTEVQFENIKPSHWENFQFDQPVKVPIAPNLIKR</sequence>
<keyword evidence="2" id="KW-0472">Membrane</keyword>
<reference evidence="3 4" key="1">
    <citation type="submission" date="2021-05" db="EMBL/GenBank/DDBJ databases">
        <title>Novel Bacillus species.</title>
        <authorList>
            <person name="Liu G."/>
        </authorList>
    </citation>
    <scope>NUCLEOTIDE SEQUENCE [LARGE SCALE GENOMIC DNA]</scope>
    <source>
        <strain evidence="4">FJAT-49780</strain>
    </source>
</reference>
<accession>A0A942TB70</accession>
<keyword evidence="2" id="KW-0812">Transmembrane</keyword>
<dbReference type="AlphaFoldDB" id="A0A942TB70"/>
<dbReference type="Proteomes" id="UP000681414">
    <property type="component" value="Unassembled WGS sequence"/>
</dbReference>
<name>A0A942TB70_9BACI</name>
<evidence type="ECO:0000256" key="1">
    <source>
        <dbReference type="SAM" id="MobiDB-lite"/>
    </source>
</evidence>
<gene>
    <name evidence="3" type="ORF">KHA97_05545</name>
</gene>
<dbReference type="EMBL" id="JAGYPG010000001">
    <property type="protein sequence ID" value="MBS4194535.1"/>
    <property type="molecule type" value="Genomic_DNA"/>
</dbReference>
<keyword evidence="4" id="KW-1185">Reference proteome</keyword>
<protein>
    <recommendedName>
        <fullName evidence="5">Sigma-X negative effector</fullName>
    </recommendedName>
</protein>
<evidence type="ECO:0000313" key="4">
    <source>
        <dbReference type="Proteomes" id="UP000681414"/>
    </source>
</evidence>
<feature type="transmembrane region" description="Helical" evidence="2">
    <location>
        <begin position="46"/>
        <end position="68"/>
    </location>
</feature>
<proteinExistence type="predicted"/>
<evidence type="ECO:0008006" key="5">
    <source>
        <dbReference type="Google" id="ProtNLM"/>
    </source>
</evidence>
<keyword evidence="2" id="KW-1133">Transmembrane helix</keyword>
<evidence type="ECO:0000313" key="3">
    <source>
        <dbReference type="EMBL" id="MBS4194535.1"/>
    </source>
</evidence>